<dbReference type="Proteomes" id="UP000190648">
    <property type="component" value="Unassembled WGS sequence"/>
</dbReference>
<accession>A0A1V4K5G1</accession>
<evidence type="ECO:0000313" key="2">
    <source>
        <dbReference type="EMBL" id="OPJ79686.1"/>
    </source>
</evidence>
<evidence type="ECO:0000256" key="1">
    <source>
        <dbReference type="SAM" id="MobiDB-lite"/>
    </source>
</evidence>
<protein>
    <submittedName>
        <fullName evidence="2">Uncharacterized protein</fullName>
    </submittedName>
</protein>
<dbReference type="EMBL" id="LSYS01004331">
    <property type="protein sequence ID" value="OPJ79686.1"/>
    <property type="molecule type" value="Genomic_DNA"/>
</dbReference>
<comment type="caution">
    <text evidence="2">The sequence shown here is derived from an EMBL/GenBank/DDBJ whole genome shotgun (WGS) entry which is preliminary data.</text>
</comment>
<dbReference type="AlphaFoldDB" id="A0A1V4K5G1"/>
<gene>
    <name evidence="2" type="ORF">AV530_002178</name>
</gene>
<reference evidence="2 3" key="1">
    <citation type="submission" date="2016-02" db="EMBL/GenBank/DDBJ databases">
        <title>Band-tailed pigeon sequencing and assembly.</title>
        <authorList>
            <person name="Soares A.E."/>
            <person name="Novak B.J."/>
            <person name="Rice E.S."/>
            <person name="O'Connell B."/>
            <person name="Chang D."/>
            <person name="Weber S."/>
            <person name="Shapiro B."/>
        </authorList>
    </citation>
    <scope>NUCLEOTIDE SEQUENCE [LARGE SCALE GENOMIC DNA]</scope>
    <source>
        <strain evidence="2">BTP2013</strain>
        <tissue evidence="2">Blood</tissue>
    </source>
</reference>
<evidence type="ECO:0000313" key="3">
    <source>
        <dbReference type="Proteomes" id="UP000190648"/>
    </source>
</evidence>
<organism evidence="2 3">
    <name type="scientific">Patagioenas fasciata monilis</name>
    <dbReference type="NCBI Taxonomy" id="372326"/>
    <lineage>
        <taxon>Eukaryota</taxon>
        <taxon>Metazoa</taxon>
        <taxon>Chordata</taxon>
        <taxon>Craniata</taxon>
        <taxon>Vertebrata</taxon>
        <taxon>Euteleostomi</taxon>
        <taxon>Archelosauria</taxon>
        <taxon>Archosauria</taxon>
        <taxon>Dinosauria</taxon>
        <taxon>Saurischia</taxon>
        <taxon>Theropoda</taxon>
        <taxon>Coelurosauria</taxon>
        <taxon>Aves</taxon>
        <taxon>Neognathae</taxon>
        <taxon>Neoaves</taxon>
        <taxon>Columbimorphae</taxon>
        <taxon>Columbiformes</taxon>
        <taxon>Columbidae</taxon>
        <taxon>Patagioenas</taxon>
    </lineage>
</organism>
<feature type="region of interest" description="Disordered" evidence="1">
    <location>
        <begin position="1"/>
        <end position="25"/>
    </location>
</feature>
<name>A0A1V4K5G1_PATFA</name>
<proteinExistence type="predicted"/>
<sequence length="115" mass="12435">MAVPCSSVEIPHPSSPRYHHRQGSQKIPKYVTTPKQPKPSACLLQPKPSARLLQPMGNGCSRATCSALPPPFTTCPKVRTGVFTTQIPALPISISLKNTSVRLCIGCSQAFLPLW</sequence>
<keyword evidence="3" id="KW-1185">Reference proteome</keyword>